<evidence type="ECO:0000256" key="7">
    <source>
        <dbReference type="SAM" id="Phobius"/>
    </source>
</evidence>
<dbReference type="AlphaFoldDB" id="A0A212FKV3"/>
<dbReference type="KEGG" id="dpl:KGM_201202"/>
<dbReference type="InterPro" id="IPR036259">
    <property type="entry name" value="MFS_trans_sf"/>
</dbReference>
<feature type="transmembrane region" description="Helical" evidence="7">
    <location>
        <begin position="462"/>
        <end position="483"/>
    </location>
</feature>
<feature type="transmembrane region" description="Helical" evidence="7">
    <location>
        <begin position="630"/>
        <end position="650"/>
    </location>
</feature>
<feature type="transmembrane region" description="Helical" evidence="7">
    <location>
        <begin position="656"/>
        <end position="679"/>
    </location>
</feature>
<accession>A0A212FKV3</accession>
<evidence type="ECO:0000256" key="5">
    <source>
        <dbReference type="ARBA" id="ARBA00022989"/>
    </source>
</evidence>
<proteinExistence type="predicted"/>
<dbReference type="PANTHER" id="PTHR11662">
    <property type="entry name" value="SOLUTE CARRIER FAMILY 17"/>
    <property type="match status" value="1"/>
</dbReference>
<feature type="transmembrane region" description="Helical" evidence="7">
    <location>
        <begin position="198"/>
        <end position="221"/>
    </location>
</feature>
<dbReference type="PANTHER" id="PTHR11662:SF280">
    <property type="entry name" value="FI21844P1-RELATED"/>
    <property type="match status" value="1"/>
</dbReference>
<evidence type="ECO:0000313" key="10">
    <source>
        <dbReference type="Proteomes" id="UP000007151"/>
    </source>
</evidence>
<organism evidence="9 10">
    <name type="scientific">Danaus plexippus plexippus</name>
    <dbReference type="NCBI Taxonomy" id="278856"/>
    <lineage>
        <taxon>Eukaryota</taxon>
        <taxon>Metazoa</taxon>
        <taxon>Ecdysozoa</taxon>
        <taxon>Arthropoda</taxon>
        <taxon>Hexapoda</taxon>
        <taxon>Insecta</taxon>
        <taxon>Pterygota</taxon>
        <taxon>Neoptera</taxon>
        <taxon>Endopterygota</taxon>
        <taxon>Lepidoptera</taxon>
        <taxon>Glossata</taxon>
        <taxon>Ditrysia</taxon>
        <taxon>Papilionoidea</taxon>
        <taxon>Nymphalidae</taxon>
        <taxon>Danainae</taxon>
        <taxon>Danaini</taxon>
        <taxon>Danaina</taxon>
        <taxon>Danaus</taxon>
        <taxon>Danaus</taxon>
    </lineage>
</organism>
<dbReference type="GO" id="GO:0015293">
    <property type="term" value="F:symporter activity"/>
    <property type="evidence" value="ECO:0007669"/>
    <property type="project" value="UniProtKB-KW"/>
</dbReference>
<keyword evidence="2" id="KW-0813">Transport</keyword>
<evidence type="ECO:0000256" key="2">
    <source>
        <dbReference type="ARBA" id="ARBA00022448"/>
    </source>
</evidence>
<keyword evidence="10" id="KW-1185">Reference proteome</keyword>
<protein>
    <submittedName>
        <fullName evidence="9">Sodium-dependent phosphate transporter</fullName>
    </submittedName>
</protein>
<dbReference type="Gene3D" id="1.20.1250.20">
    <property type="entry name" value="MFS general substrate transporter like domains"/>
    <property type="match status" value="3"/>
</dbReference>
<dbReference type="InterPro" id="IPR050382">
    <property type="entry name" value="MFS_Na/Anion_cotransporter"/>
</dbReference>
<reference evidence="9 10" key="1">
    <citation type="journal article" date="2011" name="Cell">
        <title>The monarch butterfly genome yields insights into long-distance migration.</title>
        <authorList>
            <person name="Zhan S."/>
            <person name="Merlin C."/>
            <person name="Boore J.L."/>
            <person name="Reppert S.M."/>
        </authorList>
    </citation>
    <scope>NUCLEOTIDE SEQUENCE [LARGE SCALE GENOMIC DNA]</scope>
    <source>
        <strain evidence="9">F-2</strain>
    </source>
</reference>
<dbReference type="GO" id="GO:0006820">
    <property type="term" value="P:monoatomic anion transport"/>
    <property type="evidence" value="ECO:0007669"/>
    <property type="project" value="TreeGrafter"/>
</dbReference>
<dbReference type="Pfam" id="PF07690">
    <property type="entry name" value="MFS_1"/>
    <property type="match status" value="1"/>
</dbReference>
<evidence type="ECO:0000259" key="8">
    <source>
        <dbReference type="PROSITE" id="PS50850"/>
    </source>
</evidence>
<feature type="transmembrane region" description="Helical" evidence="7">
    <location>
        <begin position="392"/>
        <end position="412"/>
    </location>
</feature>
<evidence type="ECO:0000256" key="6">
    <source>
        <dbReference type="ARBA" id="ARBA00023136"/>
    </source>
</evidence>
<evidence type="ECO:0000256" key="1">
    <source>
        <dbReference type="ARBA" id="ARBA00004141"/>
    </source>
</evidence>
<feature type="transmembrane region" description="Helical" evidence="7">
    <location>
        <begin position="433"/>
        <end position="450"/>
    </location>
</feature>
<dbReference type="InterPro" id="IPR020846">
    <property type="entry name" value="MFS_dom"/>
</dbReference>
<feature type="domain" description="Major facilitator superfamily (MFS) profile" evidence="8">
    <location>
        <begin position="42"/>
        <end position="485"/>
    </location>
</feature>
<keyword evidence="6 7" id="KW-0472">Membrane</keyword>
<dbReference type="EMBL" id="AGBW02007960">
    <property type="protein sequence ID" value="OWR54367.1"/>
    <property type="molecule type" value="Genomic_DNA"/>
</dbReference>
<dbReference type="FunFam" id="1.20.1250.20:FF:000532">
    <property type="entry name" value="SLC (SoLute Carrier) homolog"/>
    <property type="match status" value="1"/>
</dbReference>
<dbReference type="FunCoup" id="A0A212FKV3">
    <property type="interactions" value="6"/>
</dbReference>
<dbReference type="InParanoid" id="A0A212FKV3"/>
<feature type="transmembrane region" description="Helical" evidence="7">
    <location>
        <begin position="287"/>
        <end position="306"/>
    </location>
</feature>
<feature type="transmembrane region" description="Helical" evidence="7">
    <location>
        <begin position="597"/>
        <end position="618"/>
    </location>
</feature>
<dbReference type="PROSITE" id="PS50850">
    <property type="entry name" value="MFS"/>
    <property type="match status" value="1"/>
</dbReference>
<keyword evidence="3 7" id="KW-0812">Transmembrane</keyword>
<comment type="subcellular location">
    <subcellularLocation>
        <location evidence="1">Membrane</location>
        <topology evidence="1">Multi-pass membrane protein</topology>
    </subcellularLocation>
</comment>
<evidence type="ECO:0000256" key="3">
    <source>
        <dbReference type="ARBA" id="ARBA00022692"/>
    </source>
</evidence>
<dbReference type="FunFam" id="1.20.1250.20:FF:000003">
    <property type="entry name" value="Solute carrier family 17 member 3"/>
    <property type="match status" value="1"/>
</dbReference>
<feature type="transmembrane region" description="Helical" evidence="7">
    <location>
        <begin position="691"/>
        <end position="714"/>
    </location>
</feature>
<dbReference type="eggNOG" id="KOG2532">
    <property type="taxonomic scope" value="Eukaryota"/>
</dbReference>
<keyword evidence="5 7" id="KW-1133">Transmembrane helix</keyword>
<dbReference type="SUPFAM" id="SSF103473">
    <property type="entry name" value="MFS general substrate transporter"/>
    <property type="match status" value="2"/>
</dbReference>
<gene>
    <name evidence="9" type="ORF">KGM_201202</name>
</gene>
<evidence type="ECO:0000313" key="9">
    <source>
        <dbReference type="EMBL" id="OWR54367.1"/>
    </source>
</evidence>
<feature type="transmembrane region" description="Helical" evidence="7">
    <location>
        <begin position="27"/>
        <end position="51"/>
    </location>
</feature>
<dbReference type="InterPro" id="IPR011701">
    <property type="entry name" value="MFS"/>
</dbReference>
<comment type="caution">
    <text evidence="9">The sequence shown here is derived from an EMBL/GenBank/DDBJ whole genome shotgun (WGS) entry which is preliminary data.</text>
</comment>
<feature type="transmembrane region" description="Helical" evidence="7">
    <location>
        <begin position="233"/>
        <end position="250"/>
    </location>
</feature>
<dbReference type="Proteomes" id="UP000007151">
    <property type="component" value="Unassembled WGS sequence"/>
</dbReference>
<evidence type="ECO:0000256" key="4">
    <source>
        <dbReference type="ARBA" id="ARBA00022847"/>
    </source>
</evidence>
<feature type="transmembrane region" description="Helical" evidence="7">
    <location>
        <begin position="326"/>
        <end position="347"/>
    </location>
</feature>
<dbReference type="GO" id="GO:0016020">
    <property type="term" value="C:membrane"/>
    <property type="evidence" value="ECO:0007669"/>
    <property type="project" value="UniProtKB-SubCell"/>
</dbReference>
<feature type="transmembrane region" description="Helical" evidence="7">
    <location>
        <begin position="137"/>
        <end position="159"/>
    </location>
</feature>
<feature type="transmembrane region" description="Helical" evidence="7">
    <location>
        <begin position="109"/>
        <end position="130"/>
    </location>
</feature>
<feature type="transmembrane region" description="Helical" evidence="7">
    <location>
        <begin position="726"/>
        <end position="745"/>
    </location>
</feature>
<keyword evidence="4" id="KW-0769">Symport</keyword>
<sequence length="766" mass="85351">MFSKIKHPEDDGDFKVSGWGYRHQQCLILFFALTTAYSMRACMGVALVAMVDNNLPELTIVENHVANDSVFGQHIANITNDSLRDGFLHSLLFVPPYPQFKWSKKTQDIILSSFFWGYMLLQIPAGQLAYKYGARYLLTTALFTNSVLSFCFPWAAFYGGWVLTMIFRIVQGLTQACIIPGMHTMFGKWTPLEERGRLAGWAYGGQALGAVLGLPITGFVASSPLGWPGLFRFYGILTGIIGAVMLKFGVDSPAKHPKISSAERRYIEERLGNDNENKKNPIPWSSILTCPGMYAIIIAHIGQTWGQLTLYSEVPAFMDKVVGVNIKANGLLTALPFLCMWVTNFFFSWFTDMLIVKKILSVRNTRRLANSLGYFPAALGMIALAYLPKNIYIVETLLIIICSFSISAHVGFQINHIDISPNYSGTMMSISNFVSNLVGSCSPLVAAYFLTDVTNEFLWRKVFFVAAGLYFFTNVIYLIFATAERAEWDSTKKMSIDNELELMAFDWSMQIQSVILSSFLWGYIFLQIPAGELAASLFLFQKMPTPWKAIFTSLPFISLILTHCGQNWGFWTLMTEIPSYMKQVLGVDIKANGLMSALPYISMYLLGFPMGFLSDYIIKKKWLSITASRKMFNSIGLYGPALALIGLSYVPAGDVTLAVLTLTLVVALNAGHYTGFLLVHIDMAPSFAGTLMGITNCISNALSIVAPLVAGAIISDENNPSEWRKVFYLSSAIYIIGSTFFNIFGSCEQQSWNTSEETEHEEKTKI</sequence>
<name>A0A212FKV3_DANPL</name>